<keyword evidence="3" id="KW-1185">Reference proteome</keyword>
<evidence type="ECO:0000313" key="2">
    <source>
        <dbReference type="EMBL" id="RAR13960.1"/>
    </source>
</evidence>
<comment type="caution">
    <text evidence="2">The sequence shown here is derived from an EMBL/GenBank/DDBJ whole genome shotgun (WGS) entry which is preliminary data.</text>
</comment>
<keyword evidence="1" id="KW-0732">Signal</keyword>
<dbReference type="OrthoDB" id="4093325at2759"/>
<sequence length="193" mass="21018">MKFTTSTVVASTLAVAAAQVNWNDTKPAQGDAFRVMAIRSGSEFHYADVAAYKGGLSMKVDQDSRCGDVDHQYATFFLSKEGDLYLYTPNPPLEAYVDRSGMGQGVLQFTTGVQPIGRNQERGPFKINADSNLVFQSGSEEIGFQACPNGDQGYSIWMEGNPKPAYQEGCLPFIAKALKEDAPVKCLYEGMSN</sequence>
<protein>
    <submittedName>
        <fullName evidence="2">Copper amine oxidase</fullName>
    </submittedName>
</protein>
<dbReference type="Proteomes" id="UP000249619">
    <property type="component" value="Unassembled WGS sequence"/>
</dbReference>
<dbReference type="AlphaFoldDB" id="A0A364N9N8"/>
<organism evidence="2 3">
    <name type="scientific">Stemphylium lycopersici</name>
    <name type="common">Tomato gray leaf spot disease fungus</name>
    <name type="synonym">Thyrospora lycopersici</name>
    <dbReference type="NCBI Taxonomy" id="183478"/>
    <lineage>
        <taxon>Eukaryota</taxon>
        <taxon>Fungi</taxon>
        <taxon>Dikarya</taxon>
        <taxon>Ascomycota</taxon>
        <taxon>Pezizomycotina</taxon>
        <taxon>Dothideomycetes</taxon>
        <taxon>Pleosporomycetidae</taxon>
        <taxon>Pleosporales</taxon>
        <taxon>Pleosporineae</taxon>
        <taxon>Pleosporaceae</taxon>
        <taxon>Stemphylium</taxon>
    </lineage>
</organism>
<dbReference type="EMBL" id="QGDH01000028">
    <property type="protein sequence ID" value="RAR13960.1"/>
    <property type="molecule type" value="Genomic_DNA"/>
</dbReference>
<feature type="chain" id="PRO_5016728500" evidence="1">
    <location>
        <begin position="19"/>
        <end position="193"/>
    </location>
</feature>
<evidence type="ECO:0000313" key="3">
    <source>
        <dbReference type="Proteomes" id="UP000249619"/>
    </source>
</evidence>
<reference evidence="3" key="1">
    <citation type="submission" date="2018-05" db="EMBL/GenBank/DDBJ databases">
        <title>Draft genome sequence of Stemphylium lycopersici strain CIDEFI 213.</title>
        <authorList>
            <person name="Medina R."/>
            <person name="Franco M.E.E."/>
            <person name="Lucentini C.G."/>
            <person name="Saparrat M.C.N."/>
            <person name="Balatti P.A."/>
        </authorList>
    </citation>
    <scope>NUCLEOTIDE SEQUENCE [LARGE SCALE GENOMIC DNA]</scope>
    <source>
        <strain evidence="3">CIDEFI 213</strain>
    </source>
</reference>
<evidence type="ECO:0000256" key="1">
    <source>
        <dbReference type="SAM" id="SignalP"/>
    </source>
</evidence>
<name>A0A364N9N8_STELY</name>
<accession>A0A364N9N8</accession>
<gene>
    <name evidence="2" type="ORF">DDE83_002692</name>
</gene>
<feature type="signal peptide" evidence="1">
    <location>
        <begin position="1"/>
        <end position="18"/>
    </location>
</feature>
<proteinExistence type="predicted"/>